<evidence type="ECO:0000313" key="3">
    <source>
        <dbReference type="Proteomes" id="UP000054988"/>
    </source>
</evidence>
<dbReference type="InterPro" id="IPR032675">
    <property type="entry name" value="LRR_dom_sf"/>
</dbReference>
<accession>A0A0W0G8T8</accession>
<organism evidence="2 3">
    <name type="scientific">Moniliophthora roreri</name>
    <name type="common">Frosty pod rot fungus</name>
    <name type="synonym">Monilia roreri</name>
    <dbReference type="NCBI Taxonomy" id="221103"/>
    <lineage>
        <taxon>Eukaryota</taxon>
        <taxon>Fungi</taxon>
        <taxon>Dikarya</taxon>
        <taxon>Basidiomycota</taxon>
        <taxon>Agaricomycotina</taxon>
        <taxon>Agaricomycetes</taxon>
        <taxon>Agaricomycetidae</taxon>
        <taxon>Agaricales</taxon>
        <taxon>Marasmiineae</taxon>
        <taxon>Marasmiaceae</taxon>
        <taxon>Moniliophthora</taxon>
    </lineage>
</organism>
<dbReference type="eggNOG" id="ENOG502RBKS">
    <property type="taxonomic scope" value="Eukaryota"/>
</dbReference>
<comment type="caution">
    <text evidence="2">The sequence shown here is derived from an EMBL/GenBank/DDBJ whole genome shotgun (WGS) entry which is preliminary data.</text>
</comment>
<feature type="domain" description="F-box" evidence="1">
    <location>
        <begin position="682"/>
        <end position="731"/>
    </location>
</feature>
<dbReference type="SUPFAM" id="SSF81383">
    <property type="entry name" value="F-box domain"/>
    <property type="match status" value="1"/>
</dbReference>
<gene>
    <name evidence="2" type="ORF">WG66_2441</name>
</gene>
<evidence type="ECO:0000313" key="2">
    <source>
        <dbReference type="EMBL" id="KTB44980.1"/>
    </source>
</evidence>
<dbReference type="InterPro" id="IPR001810">
    <property type="entry name" value="F-box_dom"/>
</dbReference>
<evidence type="ECO:0000259" key="1">
    <source>
        <dbReference type="Pfam" id="PF12937"/>
    </source>
</evidence>
<protein>
    <recommendedName>
        <fullName evidence="1">F-box domain-containing protein</fullName>
    </recommendedName>
</protein>
<dbReference type="PANTHER" id="PTHR38926">
    <property type="entry name" value="F-BOX DOMAIN CONTAINING PROTEIN, EXPRESSED"/>
    <property type="match status" value="1"/>
</dbReference>
<proteinExistence type="predicted"/>
<sequence length="1209" mass="136263">MTDRLLIARMDTTLKRVEAQACGIINSVLHWISAIDTTLDALNIPEEYYMLQKKISEVAIRLSQLKSKVNSRLPISRLSNEVLGLIFMICLQFPSVSSWKPQWFRITQVSRRWRMVALQSPAIWSKPEFRYPLLAREMLKRSMCVPLSIVGTIRGDPLYRVRPQGVSPADVLSEAFEHLERISDVNITVDTQVFTNISTKMMQPAPLLHSMTLHIQNHCYTDPSLSLPKSFLGDHAPHLRSLELCGGTHVVWDSPVLNNLTTFIACVPAYRDDPHLPRLKQITDALKRMPNLEVLELENRLWLDDHTTNSTVSVTHLPHLRDLKLHFPLPDCVALLDCLMFPSSTRIHATCVVGAHGSTPPHLYYDSLFPCLSRVFYPTNENSSGRTLKYLTLNSNPEVSESKDPCFTLAAWSTAQYYRPIFSAPYFGCSEHPQFRLDISSDYAPRTVRELDSVQRSIIAALPLAEVQEVHLQIHTTDGLFHHLASLPELHTLVLQGECAHQFMNVFVCQLSFPALDKILLQKADFSPTGAPKLAFFDSLLTGLRLRSKRGKRISVLSINSCSHVRSFVAKESDNCRKLEQVIGSLVWDEREMTDLRYRPKPARDYGTICASELSFRELTYIFGSFTRIQILPLQMGLLSDSEVQAADTLIAADDLALQKDIFETEVYLCQLKEKLNTLIPISRLPNELLARILAFCVSTLSSYRSQCLGVTHVCRHWRSVALNSPSVWTAPKFDKPTLARHMLERARSAPLSISYNQPQYDFRSQATNLLVETLEQMTRIADIQLAVNHQTFQRMLPNFRRRAPLLQSFEMNSTNTQGDHDVRVLPDGFLGGHAPLLTSLKFSKLDVRIPWASSALNNLTSLIVYVPKRRGERGRPSLEQILIALGRMTNLEVLELEEWPTSVDSFPPSIVHLPRLRQFTLRFPLSACIILLNHLILPNSTQTRITCAAEGAQDCEPFFPCLSRIFSAEASIDGAETMIRTLLVQKDSGVQNQGCFSLSIWDSGELDSKSFEFSNSTILGWYSPPATSRFEICGNNAAINDSHFSYRVLQALSLMHLRKLHLGCDAPEQLFRYLASLPHFHTLYIQGESAHVLAAMLIQKPAPKPAPAPFPSLHTVILGNVDFHPKSAKSKVFFVNSLIKGFKNLSKRPKGKLDTLDVRYSSNCRPLLDEGADKSNKLKAVVQTLKWDGKEMSDGHVFQDVCTLGLAV</sequence>
<reference evidence="2 3" key="1">
    <citation type="submission" date="2015-12" db="EMBL/GenBank/DDBJ databases">
        <title>Draft genome sequence of Moniliophthora roreri, the causal agent of frosty pod rot of cacao.</title>
        <authorList>
            <person name="Aime M.C."/>
            <person name="Diaz-Valderrama J.R."/>
            <person name="Kijpornyongpan T."/>
            <person name="Phillips-Mora W."/>
        </authorList>
    </citation>
    <scope>NUCLEOTIDE SEQUENCE [LARGE SCALE GENOMIC DNA]</scope>
    <source>
        <strain evidence="2 3">MCA 2952</strain>
    </source>
</reference>
<name>A0A0W0G8T8_MONRR</name>
<dbReference type="Gene3D" id="1.20.1280.50">
    <property type="match status" value="1"/>
</dbReference>
<dbReference type="Pfam" id="PF12937">
    <property type="entry name" value="F-box-like"/>
    <property type="match status" value="1"/>
</dbReference>
<dbReference type="AlphaFoldDB" id="A0A0W0G8T8"/>
<dbReference type="Proteomes" id="UP000054988">
    <property type="component" value="Unassembled WGS sequence"/>
</dbReference>
<dbReference type="PANTHER" id="PTHR38926:SF5">
    <property type="entry name" value="F-BOX AND LEUCINE-RICH REPEAT PROTEIN 6"/>
    <property type="match status" value="1"/>
</dbReference>
<dbReference type="Gene3D" id="3.80.10.10">
    <property type="entry name" value="Ribonuclease Inhibitor"/>
    <property type="match status" value="2"/>
</dbReference>
<dbReference type="SUPFAM" id="SSF52047">
    <property type="entry name" value="RNI-like"/>
    <property type="match status" value="1"/>
</dbReference>
<dbReference type="EMBL" id="LATX01000812">
    <property type="protein sequence ID" value="KTB44980.1"/>
    <property type="molecule type" value="Genomic_DNA"/>
</dbReference>
<dbReference type="InterPro" id="IPR036047">
    <property type="entry name" value="F-box-like_dom_sf"/>
</dbReference>